<dbReference type="PANTHER" id="PTHR30250">
    <property type="entry name" value="PST FAMILY PREDICTED COLANIC ACID TRANSPORTER"/>
    <property type="match status" value="1"/>
</dbReference>
<keyword evidence="5 6" id="KW-0472">Membrane</keyword>
<evidence type="ECO:0000256" key="6">
    <source>
        <dbReference type="SAM" id="Phobius"/>
    </source>
</evidence>
<name>A0A9D1GIV6_9FIRM</name>
<evidence type="ECO:0000256" key="4">
    <source>
        <dbReference type="ARBA" id="ARBA00022989"/>
    </source>
</evidence>
<feature type="transmembrane region" description="Helical" evidence="6">
    <location>
        <begin position="67"/>
        <end position="86"/>
    </location>
</feature>
<protein>
    <submittedName>
        <fullName evidence="7">Oligosaccharide flippase family protein</fullName>
    </submittedName>
</protein>
<evidence type="ECO:0000313" key="7">
    <source>
        <dbReference type="EMBL" id="HIT41618.1"/>
    </source>
</evidence>
<sequence>MKNNDGKQKHKSTGGGSDLKKAGANFVVQGSILAAAGILVRIIGLFYRIPLMGIIDDRGNGYYTSAYSIYSILLIISSYSLPTAVSKMVSARIARGQYKSSVRILKASMVYAMAAGGLAAAVMWFGADFFAGAMQMPYSRYALRTLAPTIWIMAFLGVLRGYFQGTGTMVPTAVSQIIEQIVNAAVSIGAAWFLFQEGLKANLVRGDTEYSYAFGAAGGTIGTGAGALAALAFCAFLMFNYRRTLRRQCRKDQTGVEESYGRLSAILTM</sequence>
<feature type="transmembrane region" description="Helical" evidence="6">
    <location>
        <begin position="177"/>
        <end position="195"/>
    </location>
</feature>
<keyword evidence="4 6" id="KW-1133">Transmembrane helix</keyword>
<proteinExistence type="predicted"/>
<keyword evidence="2" id="KW-1003">Cell membrane</keyword>
<evidence type="ECO:0000313" key="8">
    <source>
        <dbReference type="Proteomes" id="UP000886860"/>
    </source>
</evidence>
<feature type="non-terminal residue" evidence="7">
    <location>
        <position position="269"/>
    </location>
</feature>
<dbReference type="InterPro" id="IPR050833">
    <property type="entry name" value="Poly_Biosynth_Transport"/>
</dbReference>
<dbReference type="Proteomes" id="UP000886860">
    <property type="component" value="Unassembled WGS sequence"/>
</dbReference>
<dbReference type="PANTHER" id="PTHR30250:SF21">
    <property type="entry name" value="LIPID II FLIPPASE MURJ"/>
    <property type="match status" value="1"/>
</dbReference>
<feature type="transmembrane region" description="Helical" evidence="6">
    <location>
        <begin position="146"/>
        <end position="165"/>
    </location>
</feature>
<feature type="transmembrane region" description="Helical" evidence="6">
    <location>
        <begin position="107"/>
        <end position="126"/>
    </location>
</feature>
<evidence type="ECO:0000256" key="3">
    <source>
        <dbReference type="ARBA" id="ARBA00022692"/>
    </source>
</evidence>
<evidence type="ECO:0000256" key="1">
    <source>
        <dbReference type="ARBA" id="ARBA00004651"/>
    </source>
</evidence>
<reference evidence="7" key="2">
    <citation type="journal article" date="2021" name="PeerJ">
        <title>Extensive microbial diversity within the chicken gut microbiome revealed by metagenomics and culture.</title>
        <authorList>
            <person name="Gilroy R."/>
            <person name="Ravi A."/>
            <person name="Getino M."/>
            <person name="Pursley I."/>
            <person name="Horton D.L."/>
            <person name="Alikhan N.F."/>
            <person name="Baker D."/>
            <person name="Gharbi K."/>
            <person name="Hall N."/>
            <person name="Watson M."/>
            <person name="Adriaenssens E.M."/>
            <person name="Foster-Nyarko E."/>
            <person name="Jarju S."/>
            <person name="Secka A."/>
            <person name="Antonio M."/>
            <person name="Oren A."/>
            <person name="Chaudhuri R.R."/>
            <person name="La Ragione R."/>
            <person name="Hildebrand F."/>
            <person name="Pallen M.J."/>
        </authorList>
    </citation>
    <scope>NUCLEOTIDE SEQUENCE</scope>
    <source>
        <strain evidence="7">CHK123-3438</strain>
    </source>
</reference>
<comment type="subcellular location">
    <subcellularLocation>
        <location evidence="1">Cell membrane</location>
        <topology evidence="1">Multi-pass membrane protein</topology>
    </subcellularLocation>
</comment>
<dbReference type="Pfam" id="PF01943">
    <property type="entry name" value="Polysacc_synt"/>
    <property type="match status" value="1"/>
</dbReference>
<accession>A0A9D1GIV6</accession>
<evidence type="ECO:0000256" key="2">
    <source>
        <dbReference type="ARBA" id="ARBA00022475"/>
    </source>
</evidence>
<dbReference type="InterPro" id="IPR002797">
    <property type="entry name" value="Polysacc_synth"/>
</dbReference>
<keyword evidence="3 6" id="KW-0812">Transmembrane</keyword>
<feature type="transmembrane region" description="Helical" evidence="6">
    <location>
        <begin position="26"/>
        <end position="47"/>
    </location>
</feature>
<reference evidence="7" key="1">
    <citation type="submission" date="2020-10" db="EMBL/GenBank/DDBJ databases">
        <authorList>
            <person name="Gilroy R."/>
        </authorList>
    </citation>
    <scope>NUCLEOTIDE SEQUENCE</scope>
    <source>
        <strain evidence="7">CHK123-3438</strain>
    </source>
</reference>
<dbReference type="EMBL" id="DVKS01000099">
    <property type="protein sequence ID" value="HIT41618.1"/>
    <property type="molecule type" value="Genomic_DNA"/>
</dbReference>
<feature type="transmembrane region" description="Helical" evidence="6">
    <location>
        <begin position="215"/>
        <end position="241"/>
    </location>
</feature>
<dbReference type="AlphaFoldDB" id="A0A9D1GIV6"/>
<dbReference type="GO" id="GO:0005886">
    <property type="term" value="C:plasma membrane"/>
    <property type="evidence" value="ECO:0007669"/>
    <property type="project" value="UniProtKB-SubCell"/>
</dbReference>
<evidence type="ECO:0000256" key="5">
    <source>
        <dbReference type="ARBA" id="ARBA00023136"/>
    </source>
</evidence>
<organism evidence="7 8">
    <name type="scientific">Candidatus Caccovicinus merdipullorum</name>
    <dbReference type="NCBI Taxonomy" id="2840724"/>
    <lineage>
        <taxon>Bacteria</taxon>
        <taxon>Bacillati</taxon>
        <taxon>Bacillota</taxon>
        <taxon>Clostridia</taxon>
        <taxon>Eubacteriales</taxon>
        <taxon>Candidatus Caccovicinus</taxon>
    </lineage>
</organism>
<comment type="caution">
    <text evidence="7">The sequence shown here is derived from an EMBL/GenBank/DDBJ whole genome shotgun (WGS) entry which is preliminary data.</text>
</comment>
<gene>
    <name evidence="7" type="ORF">IAB60_05900</name>
</gene>